<sequence>MDEKKDERVDFMAEMIKTGFKWGSMNWDFQEEADEPIAGFAGDIASGDDDDEAEEFMTPNTGVSSSSSYVKKKKKFPDVGAETRKKKVLCQRFAATQRSAATQMVFDEDMEILF</sequence>
<reference evidence="1 2" key="1">
    <citation type="submission" date="2022-03" db="EMBL/GenBank/DDBJ databases">
        <authorList>
            <person name="Macdonald S."/>
            <person name="Ahmed S."/>
            <person name="Newling K."/>
        </authorList>
    </citation>
    <scope>NUCLEOTIDE SEQUENCE [LARGE SCALE GENOMIC DNA]</scope>
</reference>
<dbReference type="Proteomes" id="UP001642260">
    <property type="component" value="Unassembled WGS sequence"/>
</dbReference>
<accession>A0ABC8KAX5</accession>
<evidence type="ECO:0000313" key="1">
    <source>
        <dbReference type="EMBL" id="CAH8355747.1"/>
    </source>
</evidence>
<organism evidence="1 2">
    <name type="scientific">Eruca vesicaria subsp. sativa</name>
    <name type="common">Garden rocket</name>
    <name type="synonym">Eruca sativa</name>
    <dbReference type="NCBI Taxonomy" id="29727"/>
    <lineage>
        <taxon>Eukaryota</taxon>
        <taxon>Viridiplantae</taxon>
        <taxon>Streptophyta</taxon>
        <taxon>Embryophyta</taxon>
        <taxon>Tracheophyta</taxon>
        <taxon>Spermatophyta</taxon>
        <taxon>Magnoliopsida</taxon>
        <taxon>eudicotyledons</taxon>
        <taxon>Gunneridae</taxon>
        <taxon>Pentapetalae</taxon>
        <taxon>rosids</taxon>
        <taxon>malvids</taxon>
        <taxon>Brassicales</taxon>
        <taxon>Brassicaceae</taxon>
        <taxon>Brassiceae</taxon>
        <taxon>Eruca</taxon>
    </lineage>
</organism>
<proteinExistence type="predicted"/>
<name>A0ABC8KAX5_ERUVS</name>
<gene>
    <name evidence="1" type="ORF">ERUC_LOCUS21502</name>
</gene>
<evidence type="ECO:0000313" key="2">
    <source>
        <dbReference type="Proteomes" id="UP001642260"/>
    </source>
</evidence>
<dbReference type="AlphaFoldDB" id="A0ABC8KAX5"/>
<comment type="caution">
    <text evidence="1">The sequence shown here is derived from an EMBL/GenBank/DDBJ whole genome shotgun (WGS) entry which is preliminary data.</text>
</comment>
<protein>
    <submittedName>
        <fullName evidence="1">Uncharacterized protein</fullName>
    </submittedName>
</protein>
<keyword evidence="2" id="KW-1185">Reference proteome</keyword>
<dbReference type="EMBL" id="CAKOAT010211155">
    <property type="protein sequence ID" value="CAH8355747.1"/>
    <property type="molecule type" value="Genomic_DNA"/>
</dbReference>